<reference evidence="1 2" key="1">
    <citation type="journal article" date="2014" name="Genome Announc.">
        <title>Draft genome sequence of Sclerotinia borealis, a psychrophilic plant pathogenic fungus.</title>
        <authorList>
            <person name="Mardanov A.V."/>
            <person name="Beletsky A.V."/>
            <person name="Kadnikov V.V."/>
            <person name="Ignatov A.N."/>
            <person name="Ravin N.V."/>
        </authorList>
    </citation>
    <scope>NUCLEOTIDE SEQUENCE [LARGE SCALE GENOMIC DNA]</scope>
    <source>
        <strain evidence="2">F-4157</strain>
    </source>
</reference>
<dbReference type="EMBL" id="AYSA01000184">
    <property type="protein sequence ID" value="ESZ95496.1"/>
    <property type="molecule type" value="Genomic_DNA"/>
</dbReference>
<sequence length="126" mass="13861">MAIISSKENEYTCQDIEHLCSEDIEDLRFECEELKDICKSLARLNADDADATADCEGLVDIGIYLIEADAARGLPGTMVTSTAGSESADDVKENHYSKEDVEAWAASLDAILQGEDGKGHEKYYEY</sequence>
<comment type="caution">
    <text evidence="1">The sequence shown here is derived from an EMBL/GenBank/DDBJ whole genome shotgun (WGS) entry which is preliminary data.</text>
</comment>
<evidence type="ECO:0000313" key="1">
    <source>
        <dbReference type="EMBL" id="ESZ95496.1"/>
    </source>
</evidence>
<accession>W9CI05</accession>
<keyword evidence="2" id="KW-1185">Reference proteome</keyword>
<proteinExistence type="predicted"/>
<dbReference type="HOGENOM" id="CLU_1982866_0_0_1"/>
<gene>
    <name evidence="1" type="ORF">SBOR_4150</name>
</gene>
<protein>
    <submittedName>
        <fullName evidence="1">Uncharacterized protein</fullName>
    </submittedName>
</protein>
<dbReference type="AlphaFoldDB" id="W9CI05"/>
<evidence type="ECO:0000313" key="2">
    <source>
        <dbReference type="Proteomes" id="UP000019487"/>
    </source>
</evidence>
<name>W9CI05_SCLBF</name>
<dbReference type="Proteomes" id="UP000019487">
    <property type="component" value="Unassembled WGS sequence"/>
</dbReference>
<organism evidence="1 2">
    <name type="scientific">Sclerotinia borealis (strain F-4128)</name>
    <dbReference type="NCBI Taxonomy" id="1432307"/>
    <lineage>
        <taxon>Eukaryota</taxon>
        <taxon>Fungi</taxon>
        <taxon>Dikarya</taxon>
        <taxon>Ascomycota</taxon>
        <taxon>Pezizomycotina</taxon>
        <taxon>Leotiomycetes</taxon>
        <taxon>Helotiales</taxon>
        <taxon>Sclerotiniaceae</taxon>
        <taxon>Sclerotinia</taxon>
    </lineage>
</organism>